<evidence type="ECO:0000313" key="1">
    <source>
        <dbReference type="EMBL" id="RDX88429.1"/>
    </source>
</evidence>
<dbReference type="EMBL" id="QJKJ01005941">
    <property type="protein sequence ID" value="RDX88429.1"/>
    <property type="molecule type" value="Genomic_DNA"/>
</dbReference>
<reference evidence="1" key="1">
    <citation type="submission" date="2018-05" db="EMBL/GenBank/DDBJ databases">
        <title>Draft genome of Mucuna pruriens seed.</title>
        <authorList>
            <person name="Nnadi N.E."/>
            <person name="Vos R."/>
            <person name="Hasami M.H."/>
            <person name="Devisetty U.K."/>
            <person name="Aguiy J.C."/>
        </authorList>
    </citation>
    <scope>NUCLEOTIDE SEQUENCE [LARGE SCALE GENOMIC DNA]</scope>
    <source>
        <strain evidence="1">JCA_2017</strain>
    </source>
</reference>
<proteinExistence type="predicted"/>
<sequence length="128" mass="14614">MRTIHTFQALATRFISHFVANKAKSLEVVDVFNIRQIKGKSLKQYLVNDLDQKFFMKTFQKGLLTTSKKVDQYGINLGAVCPREKNYKQRVAHDIHLVKGKNDSNIEIGLPYTLIGHPQPTDKQMGPN</sequence>
<protein>
    <submittedName>
        <fullName evidence="1">Uncharacterized protein</fullName>
    </submittedName>
</protein>
<organism evidence="1 2">
    <name type="scientific">Mucuna pruriens</name>
    <name type="common">Velvet bean</name>
    <name type="synonym">Dolichos pruriens</name>
    <dbReference type="NCBI Taxonomy" id="157652"/>
    <lineage>
        <taxon>Eukaryota</taxon>
        <taxon>Viridiplantae</taxon>
        <taxon>Streptophyta</taxon>
        <taxon>Embryophyta</taxon>
        <taxon>Tracheophyta</taxon>
        <taxon>Spermatophyta</taxon>
        <taxon>Magnoliopsida</taxon>
        <taxon>eudicotyledons</taxon>
        <taxon>Gunneridae</taxon>
        <taxon>Pentapetalae</taxon>
        <taxon>rosids</taxon>
        <taxon>fabids</taxon>
        <taxon>Fabales</taxon>
        <taxon>Fabaceae</taxon>
        <taxon>Papilionoideae</taxon>
        <taxon>50 kb inversion clade</taxon>
        <taxon>NPAAA clade</taxon>
        <taxon>indigoferoid/millettioid clade</taxon>
        <taxon>Phaseoleae</taxon>
        <taxon>Mucuna</taxon>
    </lineage>
</organism>
<comment type="caution">
    <text evidence="1">The sequence shown here is derived from an EMBL/GenBank/DDBJ whole genome shotgun (WGS) entry which is preliminary data.</text>
</comment>
<dbReference type="AlphaFoldDB" id="A0A371GD30"/>
<keyword evidence="2" id="KW-1185">Reference proteome</keyword>
<name>A0A371GD30_MUCPR</name>
<evidence type="ECO:0000313" key="2">
    <source>
        <dbReference type="Proteomes" id="UP000257109"/>
    </source>
</evidence>
<feature type="non-terminal residue" evidence="1">
    <location>
        <position position="1"/>
    </location>
</feature>
<accession>A0A371GD30</accession>
<dbReference type="Proteomes" id="UP000257109">
    <property type="component" value="Unassembled WGS sequence"/>
</dbReference>
<gene>
    <name evidence="1" type="ORF">CR513_29987</name>
</gene>